<dbReference type="UniPathway" id="UPA00796">
    <property type="reaction ID" value="UER00771"/>
</dbReference>
<dbReference type="SUPFAM" id="SSF51735">
    <property type="entry name" value="NAD(P)-binding Rossmann-fold domains"/>
    <property type="match status" value="1"/>
</dbReference>
<dbReference type="EC" id="4.1.1.35" evidence="5"/>
<accession>A0A1F7UTJ3</accession>
<evidence type="ECO:0000256" key="12">
    <source>
        <dbReference type="ARBA" id="ARBA00023136"/>
    </source>
</evidence>
<evidence type="ECO:0000256" key="8">
    <source>
        <dbReference type="ARBA" id="ARBA00022968"/>
    </source>
</evidence>
<proteinExistence type="inferred from homology"/>
<evidence type="ECO:0000256" key="2">
    <source>
        <dbReference type="ARBA" id="ARBA00004447"/>
    </source>
</evidence>
<dbReference type="InterPro" id="IPR036291">
    <property type="entry name" value="NAD(P)-bd_dom_sf"/>
</dbReference>
<dbReference type="PANTHER" id="PTHR43078">
    <property type="entry name" value="UDP-GLUCURONIC ACID DECARBOXYLASE-RELATED"/>
    <property type="match status" value="1"/>
</dbReference>
<evidence type="ECO:0000256" key="4">
    <source>
        <dbReference type="ARBA" id="ARBA00007505"/>
    </source>
</evidence>
<dbReference type="InterPro" id="IPR016040">
    <property type="entry name" value="NAD(P)-bd_dom"/>
</dbReference>
<dbReference type="GO" id="GO:0033320">
    <property type="term" value="P:UDP-D-xylose biosynthetic process"/>
    <property type="evidence" value="ECO:0007669"/>
    <property type="project" value="UniProtKB-UniPathway"/>
</dbReference>
<dbReference type="GO" id="GO:0005737">
    <property type="term" value="C:cytoplasm"/>
    <property type="evidence" value="ECO:0007669"/>
    <property type="project" value="TreeGrafter"/>
</dbReference>
<keyword evidence="6" id="KW-0812">Transmembrane</keyword>
<keyword evidence="11" id="KW-0333">Golgi apparatus</keyword>
<comment type="cofactor">
    <cofactor evidence="1">
        <name>NAD(+)</name>
        <dbReference type="ChEBI" id="CHEBI:57540"/>
    </cofactor>
</comment>
<dbReference type="EMBL" id="MGEJ01000004">
    <property type="protein sequence ID" value="OGL81576.1"/>
    <property type="molecule type" value="Genomic_DNA"/>
</dbReference>
<comment type="pathway">
    <text evidence="3">Nucleotide-sugar biosynthesis; UDP-alpha-D-xylose biosynthesis; UDP-alpha-D-xylose from UDP-alpha-D-glucuronate: step 1/1.</text>
</comment>
<evidence type="ECO:0000256" key="7">
    <source>
        <dbReference type="ARBA" id="ARBA00022793"/>
    </source>
</evidence>
<comment type="caution">
    <text evidence="15">The sequence shown here is derived from an EMBL/GenBank/DDBJ whole genome shotgun (WGS) entry which is preliminary data.</text>
</comment>
<evidence type="ECO:0000256" key="11">
    <source>
        <dbReference type="ARBA" id="ARBA00023034"/>
    </source>
</evidence>
<dbReference type="GO" id="GO:0042732">
    <property type="term" value="P:D-xylose metabolic process"/>
    <property type="evidence" value="ECO:0007669"/>
    <property type="project" value="InterPro"/>
</dbReference>
<gene>
    <name evidence="15" type="ORF">A3B21_04115</name>
</gene>
<evidence type="ECO:0000256" key="6">
    <source>
        <dbReference type="ARBA" id="ARBA00022692"/>
    </source>
</evidence>
<keyword evidence="8" id="KW-0735">Signal-anchor</keyword>
<keyword evidence="13" id="KW-0456">Lyase</keyword>
<evidence type="ECO:0000256" key="13">
    <source>
        <dbReference type="ARBA" id="ARBA00023239"/>
    </source>
</evidence>
<keyword evidence="9" id="KW-1133">Transmembrane helix</keyword>
<dbReference type="PANTHER" id="PTHR43078:SF6">
    <property type="entry name" value="UDP-GLUCURONIC ACID DECARBOXYLASE 1"/>
    <property type="match status" value="1"/>
</dbReference>
<evidence type="ECO:0000256" key="5">
    <source>
        <dbReference type="ARBA" id="ARBA00012290"/>
    </source>
</evidence>
<dbReference type="GO" id="GO:0048040">
    <property type="term" value="F:UDP-glucuronate decarboxylase activity"/>
    <property type="evidence" value="ECO:0007669"/>
    <property type="project" value="UniProtKB-EC"/>
</dbReference>
<evidence type="ECO:0000259" key="14">
    <source>
        <dbReference type="Pfam" id="PF16363"/>
    </source>
</evidence>
<evidence type="ECO:0000256" key="1">
    <source>
        <dbReference type="ARBA" id="ARBA00001911"/>
    </source>
</evidence>
<reference evidence="15 16" key="1">
    <citation type="journal article" date="2016" name="Nat. Commun.">
        <title>Thousands of microbial genomes shed light on interconnected biogeochemical processes in an aquifer system.</title>
        <authorList>
            <person name="Anantharaman K."/>
            <person name="Brown C.T."/>
            <person name="Hug L.A."/>
            <person name="Sharon I."/>
            <person name="Castelle C.J."/>
            <person name="Probst A.J."/>
            <person name="Thomas B.C."/>
            <person name="Singh A."/>
            <person name="Wilkins M.J."/>
            <person name="Karaoz U."/>
            <person name="Brodie E.L."/>
            <person name="Williams K.H."/>
            <person name="Hubbard S.S."/>
            <person name="Banfield J.F."/>
        </authorList>
    </citation>
    <scope>NUCLEOTIDE SEQUENCE [LARGE SCALE GENOMIC DNA]</scope>
</reference>
<dbReference type="STRING" id="1802401.A3B21_04115"/>
<evidence type="ECO:0000256" key="3">
    <source>
        <dbReference type="ARBA" id="ARBA00005100"/>
    </source>
</evidence>
<dbReference type="AlphaFoldDB" id="A0A1F7UTJ3"/>
<dbReference type="InterPro" id="IPR044516">
    <property type="entry name" value="UXS-like"/>
</dbReference>
<keyword evidence="10" id="KW-0520">NAD</keyword>
<name>A0A1F7UTJ3_9BACT</name>
<evidence type="ECO:0000313" key="15">
    <source>
        <dbReference type="EMBL" id="OGL81576.1"/>
    </source>
</evidence>
<keyword evidence="7" id="KW-0210">Decarboxylase</keyword>
<protein>
    <recommendedName>
        <fullName evidence="5">UDP-glucuronate decarboxylase</fullName>
        <ecNumber evidence="5">4.1.1.35</ecNumber>
    </recommendedName>
</protein>
<dbReference type="Gene3D" id="3.40.50.720">
    <property type="entry name" value="NAD(P)-binding Rossmann-like Domain"/>
    <property type="match status" value="1"/>
</dbReference>
<dbReference type="Proteomes" id="UP000176897">
    <property type="component" value="Unassembled WGS sequence"/>
</dbReference>
<dbReference type="GO" id="GO:0070403">
    <property type="term" value="F:NAD+ binding"/>
    <property type="evidence" value="ECO:0007669"/>
    <property type="project" value="InterPro"/>
</dbReference>
<evidence type="ECO:0000256" key="10">
    <source>
        <dbReference type="ARBA" id="ARBA00023027"/>
    </source>
</evidence>
<dbReference type="Pfam" id="PF16363">
    <property type="entry name" value="GDP_Man_Dehyd"/>
    <property type="match status" value="1"/>
</dbReference>
<keyword evidence="12" id="KW-0472">Membrane</keyword>
<evidence type="ECO:0000256" key="9">
    <source>
        <dbReference type="ARBA" id="ARBA00022989"/>
    </source>
</evidence>
<evidence type="ECO:0000313" key="16">
    <source>
        <dbReference type="Proteomes" id="UP000176897"/>
    </source>
</evidence>
<organism evidence="15 16">
    <name type="scientific">Candidatus Uhrbacteria bacterium RIFCSPLOWO2_01_FULL_47_24</name>
    <dbReference type="NCBI Taxonomy" id="1802401"/>
    <lineage>
        <taxon>Bacteria</taxon>
        <taxon>Candidatus Uhriibacteriota</taxon>
    </lineage>
</organism>
<feature type="domain" description="NAD(P)-binding" evidence="14">
    <location>
        <begin position="5"/>
        <end position="312"/>
    </location>
</feature>
<comment type="similarity">
    <text evidence="4">Belongs to the NAD(P)-dependent epimerase/dehydratase family. UDP-glucuronic acid decarboxylase subfamily.</text>
</comment>
<sequence>MANVLITGGAGFIGSHLSELLLQGGMRITVLDDLSTGRRDNIKKFQENNLFKFIEGSILDNELVNKLVQDADIIYHLAAALHVKLILEKPLSALETNIHGTENVLRAAKKRKVKTFIASTSEIYGKNTKQGLDEEDDRILGSPLKTRWGYASAKGIDELFAYLYFKEYGVPIVIARLFNTVGPRQTGQYGMVVPRFVSQALQGEDITVFGDGKQKRCFLHVQDALAAITMLMSNEQAVGKVFNIGNEEEISIEDLAKKIIMMTGSLSRIVYIPYEKAYPDGFEDMQRRFPSVDRLWKLTKWKPTMKIDQILESVIASARL</sequence>
<comment type="subcellular location">
    <subcellularLocation>
        <location evidence="2">Golgi apparatus</location>
        <location evidence="2">Golgi stack membrane</location>
        <topology evidence="2">Single-pass type II membrane protein</topology>
    </subcellularLocation>
</comment>